<dbReference type="PANTHER" id="PTHR30489">
    <property type="entry name" value="LIPOPROTEIN-RELEASING SYSTEM TRANSMEMBRANE PROTEIN LOLE"/>
    <property type="match status" value="1"/>
</dbReference>
<evidence type="ECO:0000259" key="9">
    <source>
        <dbReference type="Pfam" id="PF12704"/>
    </source>
</evidence>
<dbReference type="AlphaFoldDB" id="A0A938WMR0"/>
<feature type="transmembrane region" description="Helical" evidence="7">
    <location>
        <begin position="28"/>
        <end position="50"/>
    </location>
</feature>
<feature type="transmembrane region" description="Helical" evidence="7">
    <location>
        <begin position="327"/>
        <end position="353"/>
    </location>
</feature>
<dbReference type="GO" id="GO:0044874">
    <property type="term" value="P:lipoprotein localization to outer membrane"/>
    <property type="evidence" value="ECO:0007669"/>
    <property type="project" value="TreeGrafter"/>
</dbReference>
<evidence type="ECO:0000256" key="1">
    <source>
        <dbReference type="ARBA" id="ARBA00004651"/>
    </source>
</evidence>
<evidence type="ECO:0000256" key="6">
    <source>
        <dbReference type="ARBA" id="ARBA00023136"/>
    </source>
</evidence>
<dbReference type="InterPro" id="IPR051447">
    <property type="entry name" value="Lipoprotein-release_system"/>
</dbReference>
<evidence type="ECO:0000256" key="4">
    <source>
        <dbReference type="ARBA" id="ARBA00022692"/>
    </source>
</evidence>
<dbReference type="Pfam" id="PF12704">
    <property type="entry name" value="MacB_PCD"/>
    <property type="match status" value="1"/>
</dbReference>
<dbReference type="InterPro" id="IPR003838">
    <property type="entry name" value="ABC3_permease_C"/>
</dbReference>
<feature type="domain" description="MacB-like periplasmic core" evidence="9">
    <location>
        <begin position="28"/>
        <end position="212"/>
    </location>
</feature>
<reference evidence="10 11" key="1">
    <citation type="journal article" date="2021" name="Sci. Rep.">
        <title>The distribution of antibiotic resistance genes in chicken gut microbiota commensals.</title>
        <authorList>
            <person name="Juricova H."/>
            <person name="Matiasovicova J."/>
            <person name="Kubasova T."/>
            <person name="Cejkova D."/>
            <person name="Rychlik I."/>
        </authorList>
    </citation>
    <scope>NUCLEOTIDE SEQUENCE [LARGE SCALE GENOMIC DNA]</scope>
    <source>
        <strain evidence="10 11">An819</strain>
    </source>
</reference>
<dbReference type="Proteomes" id="UP000764045">
    <property type="component" value="Unassembled WGS sequence"/>
</dbReference>
<evidence type="ECO:0000313" key="10">
    <source>
        <dbReference type="EMBL" id="MBM6662089.1"/>
    </source>
</evidence>
<accession>A0A938WMR0</accession>
<comment type="subcellular location">
    <subcellularLocation>
        <location evidence="1">Cell membrane</location>
        <topology evidence="1">Multi-pass membrane protein</topology>
    </subcellularLocation>
</comment>
<evidence type="ECO:0000256" key="7">
    <source>
        <dbReference type="SAM" id="Phobius"/>
    </source>
</evidence>
<dbReference type="RefSeq" id="WP_205110324.1">
    <property type="nucleotide sequence ID" value="NZ_JACJJL010000016.1"/>
</dbReference>
<comment type="similarity">
    <text evidence="2">Belongs to the ABC-4 integral membrane protein family. LolC/E subfamily.</text>
</comment>
<keyword evidence="3" id="KW-1003">Cell membrane</keyword>
<evidence type="ECO:0000256" key="2">
    <source>
        <dbReference type="ARBA" id="ARBA00005236"/>
    </source>
</evidence>
<keyword evidence="4 7" id="KW-0812">Transmembrane</keyword>
<proteinExistence type="inferred from homology"/>
<dbReference type="Pfam" id="PF02687">
    <property type="entry name" value="FtsX"/>
    <property type="match status" value="1"/>
</dbReference>
<feature type="transmembrane region" description="Helical" evidence="7">
    <location>
        <begin position="281"/>
        <end position="306"/>
    </location>
</feature>
<protein>
    <submittedName>
        <fullName evidence="10">ABC transporter permease</fullName>
    </submittedName>
</protein>
<feature type="domain" description="ABC3 transporter permease C-terminal" evidence="8">
    <location>
        <begin position="283"/>
        <end position="408"/>
    </location>
</feature>
<gene>
    <name evidence="10" type="ORF">H6B30_10070</name>
</gene>
<evidence type="ECO:0000313" key="11">
    <source>
        <dbReference type="Proteomes" id="UP000764045"/>
    </source>
</evidence>
<comment type="caution">
    <text evidence="10">The sequence shown here is derived from an EMBL/GenBank/DDBJ whole genome shotgun (WGS) entry which is preliminary data.</text>
</comment>
<evidence type="ECO:0000256" key="5">
    <source>
        <dbReference type="ARBA" id="ARBA00022989"/>
    </source>
</evidence>
<keyword evidence="6 7" id="KW-0472">Membrane</keyword>
<evidence type="ECO:0000256" key="3">
    <source>
        <dbReference type="ARBA" id="ARBA00022475"/>
    </source>
</evidence>
<evidence type="ECO:0000259" key="8">
    <source>
        <dbReference type="Pfam" id="PF02687"/>
    </source>
</evidence>
<dbReference type="GO" id="GO:0098797">
    <property type="term" value="C:plasma membrane protein complex"/>
    <property type="evidence" value="ECO:0007669"/>
    <property type="project" value="TreeGrafter"/>
</dbReference>
<keyword evidence="11" id="KW-1185">Reference proteome</keyword>
<feature type="transmembrane region" description="Helical" evidence="7">
    <location>
        <begin position="380"/>
        <end position="403"/>
    </location>
</feature>
<dbReference type="InterPro" id="IPR025857">
    <property type="entry name" value="MacB_PCD"/>
</dbReference>
<organism evidence="10 11">
    <name type="scientific">Marseilla massiliensis</name>
    <dbReference type="NCBI Taxonomy" id="1841864"/>
    <lineage>
        <taxon>Bacteria</taxon>
        <taxon>Pseudomonadati</taxon>
        <taxon>Bacteroidota</taxon>
        <taxon>Bacteroidia</taxon>
        <taxon>Bacteroidales</taxon>
        <taxon>Prevotellaceae</taxon>
        <taxon>Marseilla</taxon>
    </lineage>
</organism>
<dbReference type="EMBL" id="JACJJL010000016">
    <property type="protein sequence ID" value="MBM6662089.1"/>
    <property type="molecule type" value="Genomic_DNA"/>
</dbReference>
<name>A0A938WMR0_9BACT</name>
<sequence length="415" mass="46252">MNLPLFLARRIYKDKGDKYKVSRPAIRIATIGVAIGLAVMVVTVSVVLGFKHTIRDKVVGFGSHIQVENFLALQSTDPYPICVDDSLMRVLRSTDGVKHVERFALTQGILKTDSDFLGMTFKGVGPEYDFTFIRQNLVAGDIPEFSDQSSHYKLLVSQMTADKLKLAVGDKVYAYFISNNDVRARRFTVSGIYQTNLTLFDQSLCFTDLYTAVRLNNWLDGQCTGAEITVADFGRLEETAANVVERVNRTPDKYGDILTSQTIDEAYPQIFSWLDLLDINVWIILALMVCVAGFTMISGLLIIILERTQMIGTLKALGARNSTVRHTFLWFAAFIIGRGLLFGNIIGIGIVLLQEYTGVVSLDPTSYYVSTAPMELNVPFIVLLNVATLLISLFVLIAPSYLISHIHPAKSMRYE</sequence>
<dbReference type="PANTHER" id="PTHR30489:SF0">
    <property type="entry name" value="LIPOPROTEIN-RELEASING SYSTEM TRANSMEMBRANE PROTEIN LOLE"/>
    <property type="match status" value="1"/>
</dbReference>
<keyword evidence="5 7" id="KW-1133">Transmembrane helix</keyword>